<evidence type="ECO:0000259" key="1">
    <source>
        <dbReference type="Pfam" id="PF00535"/>
    </source>
</evidence>
<gene>
    <name evidence="2" type="ORF">B9O19_01041</name>
</gene>
<dbReference type="PANTHER" id="PTHR43685">
    <property type="entry name" value="GLYCOSYLTRANSFERASE"/>
    <property type="match status" value="1"/>
</dbReference>
<dbReference type="Gene3D" id="3.90.550.10">
    <property type="entry name" value="Spore Coat Polysaccharide Biosynthesis Protein SpsA, Chain A"/>
    <property type="match status" value="1"/>
</dbReference>
<dbReference type="Pfam" id="PF00535">
    <property type="entry name" value="Glycos_transf_2"/>
    <property type="match status" value="1"/>
</dbReference>
<dbReference type="OrthoDB" id="9771846at2"/>
<protein>
    <submittedName>
        <fullName evidence="2">Glycosyl transferase family 27</fullName>
    </submittedName>
</protein>
<organism evidence="2 3">
    <name type="scientific">Monoglobus pectinilyticus</name>
    <dbReference type="NCBI Taxonomy" id="1981510"/>
    <lineage>
        <taxon>Bacteria</taxon>
        <taxon>Bacillati</taxon>
        <taxon>Bacillota</taxon>
        <taxon>Clostridia</taxon>
        <taxon>Monoglobales</taxon>
        <taxon>Monoglobaceae</taxon>
        <taxon>Monoglobus</taxon>
    </lineage>
</organism>
<dbReference type="GO" id="GO:0016740">
    <property type="term" value="F:transferase activity"/>
    <property type="evidence" value="ECO:0007669"/>
    <property type="project" value="UniProtKB-KW"/>
</dbReference>
<dbReference type="InterPro" id="IPR050834">
    <property type="entry name" value="Glycosyltransf_2"/>
</dbReference>
<dbReference type="CDD" id="cd00761">
    <property type="entry name" value="Glyco_tranf_GTA_type"/>
    <property type="match status" value="1"/>
</dbReference>
<accession>A0A2K9P2Y2</accession>
<dbReference type="EMBL" id="CP020991">
    <property type="protein sequence ID" value="AUO19209.1"/>
    <property type="molecule type" value="Genomic_DNA"/>
</dbReference>
<dbReference type="PANTHER" id="PTHR43685:SF2">
    <property type="entry name" value="GLYCOSYLTRANSFERASE 2-LIKE DOMAIN-CONTAINING PROTEIN"/>
    <property type="match status" value="1"/>
</dbReference>
<dbReference type="Proteomes" id="UP000235589">
    <property type="component" value="Chromosome"/>
</dbReference>
<dbReference type="InterPro" id="IPR029044">
    <property type="entry name" value="Nucleotide-diphossugar_trans"/>
</dbReference>
<keyword evidence="3" id="KW-1185">Reference proteome</keyword>
<reference evidence="2 3" key="1">
    <citation type="submission" date="2017-04" db="EMBL/GenBank/DDBJ databases">
        <title>Monoglobus pectinilyticus 14 draft genome.</title>
        <authorList>
            <person name="Kim C."/>
            <person name="Rosendale D.I."/>
            <person name="Kelly W.J."/>
            <person name="Tannock G.W."/>
            <person name="Patchett M.L."/>
            <person name="Jordens J.Z."/>
        </authorList>
    </citation>
    <scope>NUCLEOTIDE SEQUENCE [LARGE SCALE GENOMIC DNA]</scope>
    <source>
        <strain evidence="2 3">14</strain>
    </source>
</reference>
<name>A0A2K9P2Y2_9FIRM</name>
<sequence>MKRRKKPTMTLLNAAGGKIINIRLWIKKLICDLKSYKRRNIKTTPPRLIADNKYPLDISVIVCTYNRPKKLANAVKSLCGQTLPSEKYEIIIVNNGEELNNTFEEYNDCNIKIIKEERKGLTYARNLGASVSNGKYLVYIDDDAIAEPRLLETIKNAFDAHSNAGIIGGQIILKTPEPKPNIILEGKETLWSEYTVPYTKYREINKQYEFPFGANFSVRHNIFNAVGGFDESYGRVGNNYAGGEETVLCFKVLNCGCKIGIEPKAVVYHDVDKTRYTKEHIKETIKAGIFTTYRLYKDGYSPAAWDKSYALERIKIAECEIEKLIKSNADELELYYKECEKNGFIELADSICE</sequence>
<dbReference type="InterPro" id="IPR001173">
    <property type="entry name" value="Glyco_trans_2-like"/>
</dbReference>
<evidence type="ECO:0000313" key="2">
    <source>
        <dbReference type="EMBL" id="AUO19209.1"/>
    </source>
</evidence>
<proteinExistence type="predicted"/>
<keyword evidence="2" id="KW-0808">Transferase</keyword>
<dbReference type="GeneID" id="98062452"/>
<dbReference type="AlphaFoldDB" id="A0A2K9P2Y2"/>
<dbReference type="KEGG" id="mpec:B9O19_01041"/>
<feature type="domain" description="Glycosyltransferase 2-like" evidence="1">
    <location>
        <begin position="59"/>
        <end position="221"/>
    </location>
</feature>
<dbReference type="RefSeq" id="WP_102365429.1">
    <property type="nucleotide sequence ID" value="NZ_CP020991.1"/>
</dbReference>
<evidence type="ECO:0000313" key="3">
    <source>
        <dbReference type="Proteomes" id="UP000235589"/>
    </source>
</evidence>
<dbReference type="SUPFAM" id="SSF53448">
    <property type="entry name" value="Nucleotide-diphospho-sugar transferases"/>
    <property type="match status" value="1"/>
</dbReference>